<sequence length="624" mass="72583">MLPKQPRTTARNLFQAQSMAAKKRLRSKAPARARSRVPFKWKDVTVCKHSKIANITTHFYTPIEHEPIVIRRNWEFLTEHREAQNEEDLEPDLSTAWGIIDEGAPVAVSTKKRAVQQARKRHRSKARLRKHATKKPGTKRKSSENGDKILDDDTAWPPDEYHSDTEDSDEEEEVYPDNANDPRLPEILSSVDLWIEHCSNEALKRCKADFNEALRSPRQFLQLCHIETRQTIFKRKWPITKRDLWSFLRSHPIHTGNLSPVTCTCHIKPQAPDALWRRSNSVRNPRRPNPIRWLRQLLSLRADPSCEQQSPLLFPSMNWLAVGELMAHTAHFFGVHSTKVSHRSFRHGFAVDTALATLKHFGVHTGRDQIRSALINGRNWTSAAAYGYLIYDERNINELLPRFRRILKDDPNAVPEDYFIYVSQIGNPANVVHYEDKICDIIAPLLGTLDAAWFINSVVIHHSNPQGPPPKEEPVVEDGKMDEDEFTAQPPLPCCLWKLRKPCHFDNCEKTFRFQSEIDQHVAVEHEGFRFKCDYCGLEMKFRQGRKSHMKYACPERPMDIERIALKCHFDDCEKTFRWQCRLDQHVAAEHEGFRFKCDYCGVEFKRQETLNRHLKRTHRPGAP</sequence>
<comment type="caution">
    <text evidence="8">The sequence shown here is derived from an EMBL/GenBank/DDBJ whole genome shotgun (WGS) entry which is preliminary data.</text>
</comment>
<keyword evidence="3 5" id="KW-0863">Zinc-finger</keyword>
<reference evidence="8 9" key="2">
    <citation type="journal article" date="2019" name="G3 (Bethesda)">
        <title>Hybrid Assembly of the Genome of the Entomopathogenic Nematode Steinernema carpocapsae Identifies the X-Chromosome.</title>
        <authorList>
            <person name="Serra L."/>
            <person name="Macchietto M."/>
            <person name="Macias-Munoz A."/>
            <person name="McGill C.J."/>
            <person name="Rodriguez I.M."/>
            <person name="Rodriguez B."/>
            <person name="Murad R."/>
            <person name="Mortazavi A."/>
        </authorList>
    </citation>
    <scope>NUCLEOTIDE SEQUENCE [LARGE SCALE GENOMIC DNA]</scope>
    <source>
        <strain evidence="8 9">ALL</strain>
    </source>
</reference>
<evidence type="ECO:0000256" key="5">
    <source>
        <dbReference type="PROSITE-ProRule" id="PRU00042"/>
    </source>
</evidence>
<dbReference type="Pfam" id="PF00096">
    <property type="entry name" value="zf-C2H2"/>
    <property type="match status" value="1"/>
</dbReference>
<evidence type="ECO:0000259" key="7">
    <source>
        <dbReference type="PROSITE" id="PS50157"/>
    </source>
</evidence>
<dbReference type="InterPro" id="IPR036236">
    <property type="entry name" value="Znf_C2H2_sf"/>
</dbReference>
<feature type="domain" description="C2H2-type" evidence="7">
    <location>
        <begin position="566"/>
        <end position="596"/>
    </location>
</feature>
<accession>A0A4U5P9Y4</accession>
<feature type="domain" description="C2H2-type" evidence="7">
    <location>
        <begin position="596"/>
        <end position="624"/>
    </location>
</feature>
<gene>
    <name evidence="8" type="ORF">L596_007432</name>
</gene>
<dbReference type="PROSITE" id="PS00028">
    <property type="entry name" value="ZINC_FINGER_C2H2_1"/>
    <property type="match status" value="2"/>
</dbReference>
<keyword evidence="1" id="KW-0479">Metal-binding</keyword>
<dbReference type="AlphaFoldDB" id="A0A4U5P9Y4"/>
<keyword evidence="4" id="KW-0862">Zinc</keyword>
<feature type="domain" description="C2H2-type" evidence="7">
    <location>
        <begin position="501"/>
        <end position="531"/>
    </location>
</feature>
<name>A0A4U5P9Y4_STECR</name>
<dbReference type="Gene3D" id="3.30.160.60">
    <property type="entry name" value="Classic Zinc Finger"/>
    <property type="match status" value="2"/>
</dbReference>
<dbReference type="GO" id="GO:0000977">
    <property type="term" value="F:RNA polymerase II transcription regulatory region sequence-specific DNA binding"/>
    <property type="evidence" value="ECO:0007669"/>
    <property type="project" value="TreeGrafter"/>
</dbReference>
<dbReference type="Proteomes" id="UP000298663">
    <property type="component" value="Unassembled WGS sequence"/>
</dbReference>
<organism evidence="8 9">
    <name type="scientific">Steinernema carpocapsae</name>
    <name type="common">Entomopathogenic nematode</name>
    <dbReference type="NCBI Taxonomy" id="34508"/>
    <lineage>
        <taxon>Eukaryota</taxon>
        <taxon>Metazoa</taxon>
        <taxon>Ecdysozoa</taxon>
        <taxon>Nematoda</taxon>
        <taxon>Chromadorea</taxon>
        <taxon>Rhabditida</taxon>
        <taxon>Tylenchina</taxon>
        <taxon>Panagrolaimomorpha</taxon>
        <taxon>Strongyloidoidea</taxon>
        <taxon>Steinernematidae</taxon>
        <taxon>Steinernema</taxon>
    </lineage>
</organism>
<feature type="compositionally biased region" description="Basic residues" evidence="6">
    <location>
        <begin position="110"/>
        <end position="140"/>
    </location>
</feature>
<dbReference type="PROSITE" id="PS50157">
    <property type="entry name" value="ZINC_FINGER_C2H2_2"/>
    <property type="match status" value="3"/>
</dbReference>
<dbReference type="PANTHER" id="PTHR24409:SF295">
    <property type="entry name" value="AZ2-RELATED"/>
    <property type="match status" value="1"/>
</dbReference>
<dbReference type="GO" id="GO:0000981">
    <property type="term" value="F:DNA-binding transcription factor activity, RNA polymerase II-specific"/>
    <property type="evidence" value="ECO:0007669"/>
    <property type="project" value="TreeGrafter"/>
</dbReference>
<protein>
    <recommendedName>
        <fullName evidence="7">C2H2-type domain-containing protein</fullName>
    </recommendedName>
</protein>
<evidence type="ECO:0000313" key="9">
    <source>
        <dbReference type="Proteomes" id="UP000298663"/>
    </source>
</evidence>
<dbReference type="SMART" id="SM00355">
    <property type="entry name" value="ZnF_C2H2"/>
    <property type="match status" value="4"/>
</dbReference>
<dbReference type="EMBL" id="AZBU02000002">
    <property type="protein sequence ID" value="TKR92863.1"/>
    <property type="molecule type" value="Genomic_DNA"/>
</dbReference>
<dbReference type="SUPFAM" id="SSF57667">
    <property type="entry name" value="beta-beta-alpha zinc fingers"/>
    <property type="match status" value="2"/>
</dbReference>
<dbReference type="GO" id="GO:0008270">
    <property type="term" value="F:zinc ion binding"/>
    <property type="evidence" value="ECO:0007669"/>
    <property type="project" value="UniProtKB-KW"/>
</dbReference>
<evidence type="ECO:0000313" key="8">
    <source>
        <dbReference type="EMBL" id="TKR92863.1"/>
    </source>
</evidence>
<evidence type="ECO:0000256" key="1">
    <source>
        <dbReference type="ARBA" id="ARBA00022723"/>
    </source>
</evidence>
<feature type="compositionally biased region" description="Acidic residues" evidence="6">
    <location>
        <begin position="166"/>
        <end position="175"/>
    </location>
</feature>
<keyword evidence="9" id="KW-1185">Reference proteome</keyword>
<dbReference type="PANTHER" id="PTHR24409">
    <property type="entry name" value="ZINC FINGER PROTEIN 142"/>
    <property type="match status" value="1"/>
</dbReference>
<dbReference type="OrthoDB" id="5912475at2759"/>
<evidence type="ECO:0000256" key="2">
    <source>
        <dbReference type="ARBA" id="ARBA00022737"/>
    </source>
</evidence>
<evidence type="ECO:0000256" key="3">
    <source>
        <dbReference type="ARBA" id="ARBA00022771"/>
    </source>
</evidence>
<keyword evidence="2" id="KW-0677">Repeat</keyword>
<dbReference type="STRING" id="34508.A0A4U5P9Y4"/>
<dbReference type="InterPro" id="IPR013087">
    <property type="entry name" value="Znf_C2H2_type"/>
</dbReference>
<feature type="compositionally biased region" description="Basic and acidic residues" evidence="6">
    <location>
        <begin position="141"/>
        <end position="151"/>
    </location>
</feature>
<proteinExistence type="predicted"/>
<feature type="region of interest" description="Disordered" evidence="6">
    <location>
        <begin position="108"/>
        <end position="183"/>
    </location>
</feature>
<evidence type="ECO:0000256" key="6">
    <source>
        <dbReference type="SAM" id="MobiDB-lite"/>
    </source>
</evidence>
<evidence type="ECO:0000256" key="4">
    <source>
        <dbReference type="ARBA" id="ARBA00022833"/>
    </source>
</evidence>
<dbReference type="GO" id="GO:0005634">
    <property type="term" value="C:nucleus"/>
    <property type="evidence" value="ECO:0007669"/>
    <property type="project" value="TreeGrafter"/>
</dbReference>
<reference evidence="8 9" key="1">
    <citation type="journal article" date="2015" name="Genome Biol.">
        <title>Comparative genomics of Steinernema reveals deeply conserved gene regulatory networks.</title>
        <authorList>
            <person name="Dillman A.R."/>
            <person name="Macchietto M."/>
            <person name="Porter C.F."/>
            <person name="Rogers A."/>
            <person name="Williams B."/>
            <person name="Antoshechkin I."/>
            <person name="Lee M.M."/>
            <person name="Goodwin Z."/>
            <person name="Lu X."/>
            <person name="Lewis E.E."/>
            <person name="Goodrich-Blair H."/>
            <person name="Stock S.P."/>
            <person name="Adams B.J."/>
            <person name="Sternberg P.W."/>
            <person name="Mortazavi A."/>
        </authorList>
    </citation>
    <scope>NUCLEOTIDE SEQUENCE [LARGE SCALE GENOMIC DNA]</scope>
    <source>
        <strain evidence="8 9">ALL</strain>
    </source>
</reference>